<evidence type="ECO:0000256" key="1">
    <source>
        <dbReference type="SAM" id="MobiDB-lite"/>
    </source>
</evidence>
<keyword evidence="3" id="KW-1185">Reference proteome</keyword>
<sequence length="151" mass="16168">MTETQVLPTHGSRSHWGHEGGRRRRPDTSTLCRTMHRAEGAAPSARVGKLRGGEPAELGLEGGVPWKHSVSGRKVACPWSWQRGWLCGTRGGDGPGCWKSRIDDHAHWALPRPTILGWHASVAGPPPGCTGVGKVWPEGVGGTGDRIFVST</sequence>
<protein>
    <submittedName>
        <fullName evidence="2">Uncharacterized protein</fullName>
    </submittedName>
</protein>
<dbReference type="AlphaFoldDB" id="A0A7J8JGV5"/>
<comment type="caution">
    <text evidence="2">The sequence shown here is derived from an EMBL/GenBank/DDBJ whole genome shotgun (WGS) entry which is preliminary data.</text>
</comment>
<organism evidence="2 3">
    <name type="scientific">Rousettus aegyptiacus</name>
    <name type="common">Egyptian fruit bat</name>
    <name type="synonym">Pteropus aegyptiacus</name>
    <dbReference type="NCBI Taxonomy" id="9407"/>
    <lineage>
        <taxon>Eukaryota</taxon>
        <taxon>Metazoa</taxon>
        <taxon>Chordata</taxon>
        <taxon>Craniata</taxon>
        <taxon>Vertebrata</taxon>
        <taxon>Euteleostomi</taxon>
        <taxon>Mammalia</taxon>
        <taxon>Eutheria</taxon>
        <taxon>Laurasiatheria</taxon>
        <taxon>Chiroptera</taxon>
        <taxon>Yinpterochiroptera</taxon>
        <taxon>Pteropodoidea</taxon>
        <taxon>Pteropodidae</taxon>
        <taxon>Rousettinae</taxon>
        <taxon>Rousettus</taxon>
    </lineage>
</organism>
<dbReference type="EMBL" id="JACASE010000002">
    <property type="protein sequence ID" value="KAF6496124.1"/>
    <property type="molecule type" value="Genomic_DNA"/>
</dbReference>
<feature type="region of interest" description="Disordered" evidence="1">
    <location>
        <begin position="1"/>
        <end position="27"/>
    </location>
</feature>
<evidence type="ECO:0000313" key="3">
    <source>
        <dbReference type="Proteomes" id="UP000593571"/>
    </source>
</evidence>
<gene>
    <name evidence="2" type="ORF">HJG63_010354</name>
</gene>
<dbReference type="Proteomes" id="UP000593571">
    <property type="component" value="Unassembled WGS sequence"/>
</dbReference>
<accession>A0A7J8JGV5</accession>
<reference evidence="2 3" key="1">
    <citation type="journal article" date="2020" name="Nature">
        <title>Six reference-quality genomes reveal evolution of bat adaptations.</title>
        <authorList>
            <person name="Jebb D."/>
            <person name="Huang Z."/>
            <person name="Pippel M."/>
            <person name="Hughes G.M."/>
            <person name="Lavrichenko K."/>
            <person name="Devanna P."/>
            <person name="Winkler S."/>
            <person name="Jermiin L.S."/>
            <person name="Skirmuntt E.C."/>
            <person name="Katzourakis A."/>
            <person name="Burkitt-Gray L."/>
            <person name="Ray D.A."/>
            <person name="Sullivan K.A.M."/>
            <person name="Roscito J.G."/>
            <person name="Kirilenko B.M."/>
            <person name="Davalos L.M."/>
            <person name="Corthals A.P."/>
            <person name="Power M.L."/>
            <person name="Jones G."/>
            <person name="Ransome R.D."/>
            <person name="Dechmann D.K.N."/>
            <person name="Locatelli A.G."/>
            <person name="Puechmaille S.J."/>
            <person name="Fedrigo O."/>
            <person name="Jarvis E.D."/>
            <person name="Hiller M."/>
            <person name="Vernes S.C."/>
            <person name="Myers E.W."/>
            <person name="Teeling E.C."/>
        </authorList>
    </citation>
    <scope>NUCLEOTIDE SEQUENCE [LARGE SCALE GENOMIC DNA]</scope>
    <source>
        <strain evidence="2">MRouAeg1</strain>
        <tissue evidence="2">Muscle</tissue>
    </source>
</reference>
<name>A0A7J8JGV5_ROUAE</name>
<proteinExistence type="predicted"/>
<evidence type="ECO:0000313" key="2">
    <source>
        <dbReference type="EMBL" id="KAF6496124.1"/>
    </source>
</evidence>